<evidence type="ECO:0000259" key="9">
    <source>
        <dbReference type="Pfam" id="PF01035"/>
    </source>
</evidence>
<reference evidence="11 12" key="1">
    <citation type="submission" date="2016-11" db="EMBL/GenBank/DDBJ databases">
        <authorList>
            <person name="Jaros S."/>
            <person name="Januszkiewicz K."/>
            <person name="Wedrychowicz H."/>
        </authorList>
    </citation>
    <scope>NUCLEOTIDE SEQUENCE [LARGE SCALE GENOMIC DNA]</scope>
    <source>
        <strain evidence="11 12">DSM 15692</strain>
    </source>
</reference>
<dbReference type="PANTHER" id="PTHR10815:SF12">
    <property type="entry name" value="METHYLATED-DNA--PROTEIN-CYSTEINE METHYLTRANSFERASE, INDUCIBLE"/>
    <property type="match status" value="1"/>
</dbReference>
<evidence type="ECO:0000259" key="10">
    <source>
        <dbReference type="Pfam" id="PF02870"/>
    </source>
</evidence>
<dbReference type="STRING" id="1121025.SAMN02745249_00683"/>
<comment type="catalytic activity">
    <reaction evidence="8">
        <text>a 6-O-methyl-2'-deoxyguanosine in DNA + L-cysteinyl-[protein] = S-methyl-L-cysteinyl-[protein] + a 2'-deoxyguanosine in DNA</text>
        <dbReference type="Rhea" id="RHEA:24000"/>
        <dbReference type="Rhea" id="RHEA-COMP:10131"/>
        <dbReference type="Rhea" id="RHEA-COMP:10132"/>
        <dbReference type="Rhea" id="RHEA-COMP:11367"/>
        <dbReference type="Rhea" id="RHEA-COMP:11368"/>
        <dbReference type="ChEBI" id="CHEBI:29950"/>
        <dbReference type="ChEBI" id="CHEBI:82612"/>
        <dbReference type="ChEBI" id="CHEBI:85445"/>
        <dbReference type="ChEBI" id="CHEBI:85448"/>
        <dbReference type="EC" id="2.1.1.63"/>
    </reaction>
</comment>
<dbReference type="InterPro" id="IPR008332">
    <property type="entry name" value="MethylG_MeTrfase_N"/>
</dbReference>
<dbReference type="Pfam" id="PF02870">
    <property type="entry name" value="Methyltransf_1N"/>
    <property type="match status" value="1"/>
</dbReference>
<feature type="domain" description="Methylated-DNA-[protein]-cysteine S-methyltransferase DNA binding" evidence="9">
    <location>
        <begin position="86"/>
        <end position="165"/>
    </location>
</feature>
<keyword evidence="4 11" id="KW-0489">Methyltransferase</keyword>
<dbReference type="CDD" id="cd06445">
    <property type="entry name" value="ATase"/>
    <property type="match status" value="1"/>
</dbReference>
<protein>
    <recommendedName>
        <fullName evidence="3">methylated-DNA--[protein]-cysteine S-methyltransferase</fullName>
        <ecNumber evidence="3">2.1.1.63</ecNumber>
    </recommendedName>
</protein>
<keyword evidence="12" id="KW-1185">Reference proteome</keyword>
<dbReference type="PANTHER" id="PTHR10815">
    <property type="entry name" value="METHYLATED-DNA--PROTEIN-CYSTEINE METHYLTRANSFERASE"/>
    <property type="match status" value="1"/>
</dbReference>
<evidence type="ECO:0000256" key="6">
    <source>
        <dbReference type="ARBA" id="ARBA00022763"/>
    </source>
</evidence>
<dbReference type="Pfam" id="PF01035">
    <property type="entry name" value="DNA_binding_1"/>
    <property type="match status" value="1"/>
</dbReference>
<evidence type="ECO:0000313" key="12">
    <source>
        <dbReference type="Proteomes" id="UP000184128"/>
    </source>
</evidence>
<dbReference type="NCBIfam" id="TIGR00589">
    <property type="entry name" value="ogt"/>
    <property type="match status" value="1"/>
</dbReference>
<dbReference type="AlphaFoldDB" id="A0A1M4UHE0"/>
<dbReference type="GO" id="GO:0006281">
    <property type="term" value="P:DNA repair"/>
    <property type="evidence" value="ECO:0007669"/>
    <property type="project" value="UniProtKB-KW"/>
</dbReference>
<dbReference type="EMBL" id="FQUF01000008">
    <property type="protein sequence ID" value="SHE56202.1"/>
    <property type="molecule type" value="Genomic_DNA"/>
</dbReference>
<dbReference type="Gene3D" id="1.10.10.10">
    <property type="entry name" value="Winged helix-like DNA-binding domain superfamily/Winged helix DNA-binding domain"/>
    <property type="match status" value="1"/>
</dbReference>
<dbReference type="SUPFAM" id="SSF53155">
    <property type="entry name" value="Methylated DNA-protein cysteine methyltransferase domain"/>
    <property type="match status" value="1"/>
</dbReference>
<dbReference type="EC" id="2.1.1.63" evidence="3"/>
<dbReference type="RefSeq" id="WP_084136791.1">
    <property type="nucleotide sequence ID" value="NZ_FQUF01000008.1"/>
</dbReference>
<dbReference type="InterPro" id="IPR036217">
    <property type="entry name" value="MethylDNA_cys_MeTrfase_DNAb"/>
</dbReference>
<dbReference type="OrthoDB" id="9802228at2"/>
<evidence type="ECO:0000256" key="5">
    <source>
        <dbReference type="ARBA" id="ARBA00022679"/>
    </source>
</evidence>
<evidence type="ECO:0000313" key="11">
    <source>
        <dbReference type="EMBL" id="SHE56202.1"/>
    </source>
</evidence>
<comment type="catalytic activity">
    <reaction evidence="1">
        <text>a 4-O-methyl-thymidine in DNA + L-cysteinyl-[protein] = a thymidine in DNA + S-methyl-L-cysteinyl-[protein]</text>
        <dbReference type="Rhea" id="RHEA:53428"/>
        <dbReference type="Rhea" id="RHEA-COMP:10131"/>
        <dbReference type="Rhea" id="RHEA-COMP:10132"/>
        <dbReference type="Rhea" id="RHEA-COMP:13555"/>
        <dbReference type="Rhea" id="RHEA-COMP:13556"/>
        <dbReference type="ChEBI" id="CHEBI:29950"/>
        <dbReference type="ChEBI" id="CHEBI:82612"/>
        <dbReference type="ChEBI" id="CHEBI:137386"/>
        <dbReference type="ChEBI" id="CHEBI:137387"/>
        <dbReference type="EC" id="2.1.1.63"/>
    </reaction>
</comment>
<gene>
    <name evidence="11" type="ORF">SAMN02745249_00683</name>
</gene>
<keyword evidence="7" id="KW-0234">DNA repair</keyword>
<dbReference type="InterPro" id="IPR036388">
    <property type="entry name" value="WH-like_DNA-bd_sf"/>
</dbReference>
<dbReference type="SUPFAM" id="SSF46767">
    <property type="entry name" value="Methylated DNA-protein cysteine methyltransferase, C-terminal domain"/>
    <property type="match status" value="1"/>
</dbReference>
<evidence type="ECO:0000256" key="1">
    <source>
        <dbReference type="ARBA" id="ARBA00001286"/>
    </source>
</evidence>
<evidence type="ECO:0000256" key="4">
    <source>
        <dbReference type="ARBA" id="ARBA00022603"/>
    </source>
</evidence>
<sequence length="176" mass="19994">MMTLYIDKVESDVWSGFLVVSEKGLCFVSHYTEDLSDVVAWQMKHYPESKLISDREKVAPYRKQFEEYLEGTRFEFDLPVDLMGTDFQKIVWAAMLQIPYGETASYLDLAHWIGRDYKSTRAVGGAVGRNPLSIIYPCHRVVGQDGSLTGYGGGLENKIALLNHELEHAVEMKSSY</sequence>
<keyword evidence="5 11" id="KW-0808">Transferase</keyword>
<dbReference type="GO" id="GO:0032259">
    <property type="term" value="P:methylation"/>
    <property type="evidence" value="ECO:0007669"/>
    <property type="project" value="UniProtKB-KW"/>
</dbReference>
<dbReference type="Proteomes" id="UP000184128">
    <property type="component" value="Unassembled WGS sequence"/>
</dbReference>
<dbReference type="GO" id="GO:0003908">
    <property type="term" value="F:methylated-DNA-[protein]-cysteine S-methyltransferase activity"/>
    <property type="evidence" value="ECO:0007669"/>
    <property type="project" value="UniProtKB-EC"/>
</dbReference>
<proteinExistence type="inferred from homology"/>
<evidence type="ECO:0000256" key="7">
    <source>
        <dbReference type="ARBA" id="ARBA00023204"/>
    </source>
</evidence>
<evidence type="ECO:0000256" key="2">
    <source>
        <dbReference type="ARBA" id="ARBA00008711"/>
    </source>
</evidence>
<organism evidence="11 12">
    <name type="scientific">Atopostipes suicloacalis DSM 15692</name>
    <dbReference type="NCBI Taxonomy" id="1121025"/>
    <lineage>
        <taxon>Bacteria</taxon>
        <taxon>Bacillati</taxon>
        <taxon>Bacillota</taxon>
        <taxon>Bacilli</taxon>
        <taxon>Lactobacillales</taxon>
        <taxon>Carnobacteriaceae</taxon>
        <taxon>Atopostipes</taxon>
    </lineage>
</organism>
<dbReference type="Gene3D" id="3.30.160.70">
    <property type="entry name" value="Methylated DNA-protein cysteine methyltransferase domain"/>
    <property type="match status" value="1"/>
</dbReference>
<keyword evidence="6" id="KW-0227">DNA damage</keyword>
<dbReference type="FunFam" id="1.10.10.10:FF:000214">
    <property type="entry name" value="Methylated-DNA--protein-cysteine methyltransferase"/>
    <property type="match status" value="1"/>
</dbReference>
<dbReference type="InterPro" id="IPR036631">
    <property type="entry name" value="MGMT_N_sf"/>
</dbReference>
<accession>A0A1M4UHE0</accession>
<comment type="similarity">
    <text evidence="2">Belongs to the MGMT family.</text>
</comment>
<name>A0A1M4UHE0_9LACT</name>
<dbReference type="InterPro" id="IPR014048">
    <property type="entry name" value="MethylDNA_cys_MeTrfase_DNA-bd"/>
</dbReference>
<feature type="domain" description="Methylguanine DNA methyltransferase ribonuclease-like" evidence="10">
    <location>
        <begin position="11"/>
        <end position="82"/>
    </location>
</feature>
<evidence type="ECO:0000256" key="3">
    <source>
        <dbReference type="ARBA" id="ARBA00011918"/>
    </source>
</evidence>
<evidence type="ECO:0000256" key="8">
    <source>
        <dbReference type="ARBA" id="ARBA00049348"/>
    </source>
</evidence>